<sequence length="193" mass="22339">MQIEYYKKKCAEKEKENEQLKLAMNANEETTKTVKGTGIASTQQEKDAVGLLHNIFELNQKDIDNIDGDKELTHIKKGVYINSLAYKDAFKSDNCQSFFTIKNRGIYGENDLLTRCVKKIAGSEERPLSPIKKEVVEDEFYKFLNIKRYPLHMIDNEMKKVNRYQHNSISSVKKSYRRRNKSKNDNESNGTGS</sequence>
<accession>A0A7M7IVX3</accession>
<proteinExistence type="predicted"/>
<dbReference type="AlphaFoldDB" id="A0A7M7IVX3"/>
<dbReference type="SMR" id="A0A7M7IVX3"/>
<evidence type="ECO:0000256" key="2">
    <source>
        <dbReference type="SAM" id="MobiDB-lite"/>
    </source>
</evidence>
<keyword evidence="4" id="KW-1185">Reference proteome</keyword>
<evidence type="ECO:0000313" key="3">
    <source>
        <dbReference type="EnsemblMetazoa" id="XP_016845723"/>
    </source>
</evidence>
<keyword evidence="1" id="KW-0175">Coiled coil</keyword>
<dbReference type="KEGG" id="nvi:107982210"/>
<dbReference type="GeneID" id="107982210"/>
<dbReference type="InParanoid" id="A0A7M7IVX3"/>
<organism evidence="3 4">
    <name type="scientific">Nasonia vitripennis</name>
    <name type="common">Parasitic wasp</name>
    <dbReference type="NCBI Taxonomy" id="7425"/>
    <lineage>
        <taxon>Eukaryota</taxon>
        <taxon>Metazoa</taxon>
        <taxon>Ecdysozoa</taxon>
        <taxon>Arthropoda</taxon>
        <taxon>Hexapoda</taxon>
        <taxon>Insecta</taxon>
        <taxon>Pterygota</taxon>
        <taxon>Neoptera</taxon>
        <taxon>Endopterygota</taxon>
        <taxon>Hymenoptera</taxon>
        <taxon>Apocrita</taxon>
        <taxon>Proctotrupomorpha</taxon>
        <taxon>Chalcidoidea</taxon>
        <taxon>Pteromalidae</taxon>
        <taxon>Pteromalinae</taxon>
        <taxon>Nasonia</taxon>
    </lineage>
</organism>
<feature type="region of interest" description="Disordered" evidence="2">
    <location>
        <begin position="169"/>
        <end position="193"/>
    </location>
</feature>
<protein>
    <submittedName>
        <fullName evidence="3">Uncharacterized protein</fullName>
    </submittedName>
</protein>
<reference evidence="3" key="1">
    <citation type="submission" date="2021-01" db="UniProtKB">
        <authorList>
            <consortium name="EnsemblMetazoa"/>
        </authorList>
    </citation>
    <scope>IDENTIFICATION</scope>
</reference>
<name>A0A7M7IVX3_NASVI</name>
<evidence type="ECO:0000313" key="4">
    <source>
        <dbReference type="Proteomes" id="UP000002358"/>
    </source>
</evidence>
<evidence type="ECO:0000256" key="1">
    <source>
        <dbReference type="SAM" id="Coils"/>
    </source>
</evidence>
<feature type="coiled-coil region" evidence="1">
    <location>
        <begin position="3"/>
        <end position="33"/>
    </location>
</feature>
<dbReference type="EnsemblMetazoa" id="XM_016990234">
    <property type="protein sequence ID" value="XP_016845723"/>
    <property type="gene ID" value="LOC107982210"/>
</dbReference>
<dbReference type="Proteomes" id="UP000002358">
    <property type="component" value="Chromosome 1"/>
</dbReference>
<dbReference type="RefSeq" id="XP_016845723.1">
    <property type="nucleotide sequence ID" value="XM_016990234.3"/>
</dbReference>